<dbReference type="PROSITE" id="PS51257">
    <property type="entry name" value="PROKAR_LIPOPROTEIN"/>
    <property type="match status" value="1"/>
</dbReference>
<gene>
    <name evidence="5" type="ORF">K1W69_03255</name>
</gene>
<feature type="domain" description="Polysaccharide export protein N-terminal" evidence="3">
    <location>
        <begin position="62"/>
        <end position="135"/>
    </location>
</feature>
<dbReference type="InterPro" id="IPR019554">
    <property type="entry name" value="Soluble_ligand-bd"/>
</dbReference>
<evidence type="ECO:0000256" key="2">
    <source>
        <dbReference type="SAM" id="SignalP"/>
    </source>
</evidence>
<evidence type="ECO:0000313" key="5">
    <source>
        <dbReference type="EMBL" id="MBW8636193.1"/>
    </source>
</evidence>
<name>A0AAE2ZKZ2_9HYPH</name>
<dbReference type="AlphaFoldDB" id="A0AAE2ZKZ2"/>
<feature type="signal peptide" evidence="2">
    <location>
        <begin position="1"/>
        <end position="25"/>
    </location>
</feature>
<accession>A0AAE2ZKZ2</accession>
<dbReference type="InterPro" id="IPR049712">
    <property type="entry name" value="Poly_export"/>
</dbReference>
<organism evidence="5 6">
    <name type="scientific">Flavimaribacter sediminis</name>
    <dbReference type="NCBI Taxonomy" id="2865987"/>
    <lineage>
        <taxon>Bacteria</taxon>
        <taxon>Pseudomonadati</taxon>
        <taxon>Pseudomonadota</taxon>
        <taxon>Alphaproteobacteria</taxon>
        <taxon>Hyphomicrobiales</taxon>
        <taxon>Rhizobiaceae</taxon>
        <taxon>Flavimaribacter</taxon>
    </lineage>
</organism>
<reference evidence="5" key="1">
    <citation type="submission" date="2021-08" db="EMBL/GenBank/DDBJ databases">
        <title>Hoeflea bacterium WL0058 sp. nov., isolated from the sediment.</title>
        <authorList>
            <person name="Wang L."/>
            <person name="Zhang D."/>
        </authorList>
    </citation>
    <scope>NUCLEOTIDE SEQUENCE</scope>
    <source>
        <strain evidence="5">WL0058</strain>
    </source>
</reference>
<evidence type="ECO:0000256" key="1">
    <source>
        <dbReference type="ARBA" id="ARBA00022729"/>
    </source>
</evidence>
<dbReference type="EMBL" id="JAICBX010000001">
    <property type="protein sequence ID" value="MBW8636193.1"/>
    <property type="molecule type" value="Genomic_DNA"/>
</dbReference>
<dbReference type="Pfam" id="PF10531">
    <property type="entry name" value="SLBB"/>
    <property type="match status" value="1"/>
</dbReference>
<dbReference type="GO" id="GO:0015159">
    <property type="term" value="F:polysaccharide transmembrane transporter activity"/>
    <property type="evidence" value="ECO:0007669"/>
    <property type="project" value="InterPro"/>
</dbReference>
<dbReference type="Proteomes" id="UP001196509">
    <property type="component" value="Unassembled WGS sequence"/>
</dbReference>
<protein>
    <submittedName>
        <fullName evidence="5">Polysaccharide export protein</fullName>
    </submittedName>
</protein>
<evidence type="ECO:0000259" key="3">
    <source>
        <dbReference type="Pfam" id="PF02563"/>
    </source>
</evidence>
<sequence>MVRVNTRYFATACAIVGLMFLTACNNTSDSLSSVNEVGNVGATDGNLKVVKVLPPPPNTNSGADELISASDLLEVDVFQVDDLDRTVRVDSNGKISLPLIGAVEVAGKTVPSAEAEIERIYGAKYLQSPEVTIFMTESAGQRVTMDGEFSKPGIYPVTSNMTLVQSFALAGGLSNIADDSKVYVFRKFGDKTLVANYSIKSIRAGKQPDPRIYGGDVVVSFTSAGKVAAKNLREALGIATSATGLVPGI</sequence>
<proteinExistence type="predicted"/>
<dbReference type="PANTHER" id="PTHR33619:SF3">
    <property type="entry name" value="POLYSACCHARIDE EXPORT PROTEIN GFCE-RELATED"/>
    <property type="match status" value="1"/>
</dbReference>
<evidence type="ECO:0000259" key="4">
    <source>
        <dbReference type="Pfam" id="PF10531"/>
    </source>
</evidence>
<evidence type="ECO:0000313" key="6">
    <source>
        <dbReference type="Proteomes" id="UP001196509"/>
    </source>
</evidence>
<dbReference type="PANTHER" id="PTHR33619">
    <property type="entry name" value="POLYSACCHARIDE EXPORT PROTEIN GFCE-RELATED"/>
    <property type="match status" value="1"/>
</dbReference>
<feature type="domain" description="Soluble ligand binding" evidence="4">
    <location>
        <begin position="142"/>
        <end position="189"/>
    </location>
</feature>
<dbReference type="Pfam" id="PF02563">
    <property type="entry name" value="Poly_export"/>
    <property type="match status" value="1"/>
</dbReference>
<keyword evidence="1 2" id="KW-0732">Signal</keyword>
<keyword evidence="6" id="KW-1185">Reference proteome</keyword>
<feature type="chain" id="PRO_5042027224" evidence="2">
    <location>
        <begin position="26"/>
        <end position="249"/>
    </location>
</feature>
<comment type="caution">
    <text evidence="5">The sequence shown here is derived from an EMBL/GenBank/DDBJ whole genome shotgun (WGS) entry which is preliminary data.</text>
</comment>
<dbReference type="Gene3D" id="3.30.1950.10">
    <property type="entry name" value="wza like domain"/>
    <property type="match status" value="1"/>
</dbReference>
<dbReference type="InterPro" id="IPR003715">
    <property type="entry name" value="Poly_export_N"/>
</dbReference>